<evidence type="ECO:0000256" key="5">
    <source>
        <dbReference type="ARBA" id="ARBA00023315"/>
    </source>
</evidence>
<dbReference type="Pfam" id="PF13480">
    <property type="entry name" value="Acetyltransf_6"/>
    <property type="match status" value="1"/>
</dbReference>
<dbReference type="AlphaFoldDB" id="A0A0C7R5K2"/>
<dbReference type="InterPro" id="IPR016181">
    <property type="entry name" value="Acyl_CoA_acyltransferase"/>
</dbReference>
<keyword evidence="5" id="KW-0012">Acyltransferase</keyword>
<dbReference type="Proteomes" id="UP000049127">
    <property type="component" value="Unassembled WGS sequence"/>
</dbReference>
<organism evidence="8 9">
    <name type="scientific">Paraclostridium sordellii</name>
    <name type="common">Clostridium sordellii</name>
    <dbReference type="NCBI Taxonomy" id="1505"/>
    <lineage>
        <taxon>Bacteria</taxon>
        <taxon>Bacillati</taxon>
        <taxon>Bacillota</taxon>
        <taxon>Clostridia</taxon>
        <taxon>Peptostreptococcales</taxon>
        <taxon>Peptostreptococcaceae</taxon>
        <taxon>Paraclostridium</taxon>
    </lineage>
</organism>
<dbReference type="InterPro" id="IPR050644">
    <property type="entry name" value="PG_Glycine_Bridge_Synth"/>
</dbReference>
<dbReference type="GO" id="GO:0016755">
    <property type="term" value="F:aminoacyltransferase activity"/>
    <property type="evidence" value="ECO:0007669"/>
    <property type="project" value="InterPro"/>
</dbReference>
<dbReference type="OrthoDB" id="9785911at2"/>
<evidence type="ECO:0000256" key="3">
    <source>
        <dbReference type="ARBA" id="ARBA00022960"/>
    </source>
</evidence>
<reference evidence="8 9" key="1">
    <citation type="submission" date="2015-01" db="EMBL/GenBank/DDBJ databases">
        <authorList>
            <person name="Aslett A.Martin."/>
            <person name="De Silva Nishadi"/>
        </authorList>
    </citation>
    <scope>NUCLEOTIDE SEQUENCE [LARGE SCALE GENOMIC DNA]</scope>
    <source>
        <strain evidence="8 9">R28058</strain>
    </source>
</reference>
<dbReference type="Gene3D" id="3.40.630.30">
    <property type="match status" value="1"/>
</dbReference>
<name>A0A0C7R5K2_PARSO</name>
<keyword evidence="6" id="KW-0961">Cell wall biogenesis/degradation</keyword>
<dbReference type="EMBL" id="CEKZ01000003">
    <property type="protein sequence ID" value="CEQ04533.1"/>
    <property type="molecule type" value="Genomic_DNA"/>
</dbReference>
<evidence type="ECO:0000256" key="1">
    <source>
        <dbReference type="ARBA" id="ARBA00009943"/>
    </source>
</evidence>
<dbReference type="PANTHER" id="PTHR36174:SF1">
    <property type="entry name" value="LIPID II:GLYCINE GLYCYLTRANSFERASE"/>
    <property type="match status" value="1"/>
</dbReference>
<evidence type="ECO:0000259" key="7">
    <source>
        <dbReference type="Pfam" id="PF13480"/>
    </source>
</evidence>
<dbReference type="GO" id="GO:0071555">
    <property type="term" value="P:cell wall organization"/>
    <property type="evidence" value="ECO:0007669"/>
    <property type="project" value="UniProtKB-KW"/>
</dbReference>
<proteinExistence type="inferred from homology"/>
<evidence type="ECO:0000256" key="6">
    <source>
        <dbReference type="ARBA" id="ARBA00023316"/>
    </source>
</evidence>
<dbReference type="RefSeq" id="WP_055342494.1">
    <property type="nucleotide sequence ID" value="NZ_CEKZ01000003.1"/>
</dbReference>
<dbReference type="GO" id="GO:0008360">
    <property type="term" value="P:regulation of cell shape"/>
    <property type="evidence" value="ECO:0007669"/>
    <property type="project" value="UniProtKB-KW"/>
</dbReference>
<dbReference type="InterPro" id="IPR038740">
    <property type="entry name" value="BioF2-like_GNAT_dom"/>
</dbReference>
<dbReference type="PANTHER" id="PTHR36174">
    <property type="entry name" value="LIPID II:GLYCINE GLYCYLTRANSFERASE"/>
    <property type="match status" value="1"/>
</dbReference>
<evidence type="ECO:0000313" key="8">
    <source>
        <dbReference type="EMBL" id="CEQ04533.1"/>
    </source>
</evidence>
<dbReference type="InterPro" id="IPR003447">
    <property type="entry name" value="FEMABX"/>
</dbReference>
<comment type="similarity">
    <text evidence="1">Belongs to the FemABX family.</text>
</comment>
<dbReference type="GO" id="GO:0009252">
    <property type="term" value="P:peptidoglycan biosynthetic process"/>
    <property type="evidence" value="ECO:0007669"/>
    <property type="project" value="UniProtKB-KW"/>
</dbReference>
<accession>A0A0C7R5K2</accession>
<protein>
    <submittedName>
        <fullName evidence="8">Uncharacterized protein involved in methicillin resistance</fullName>
    </submittedName>
</protein>
<dbReference type="PROSITE" id="PS51191">
    <property type="entry name" value="FEMABX"/>
    <property type="match status" value="1"/>
</dbReference>
<keyword evidence="2" id="KW-0808">Transferase</keyword>
<keyword evidence="3" id="KW-0133">Cell shape</keyword>
<gene>
    <name evidence="8" type="ORF">R28058_22661</name>
</gene>
<evidence type="ECO:0000256" key="4">
    <source>
        <dbReference type="ARBA" id="ARBA00022984"/>
    </source>
</evidence>
<dbReference type="SUPFAM" id="SSF55729">
    <property type="entry name" value="Acyl-CoA N-acyltransferases (Nat)"/>
    <property type="match status" value="1"/>
</dbReference>
<keyword evidence="4" id="KW-0573">Peptidoglycan synthesis</keyword>
<feature type="domain" description="BioF2-like acetyltransferase" evidence="7">
    <location>
        <begin position="142"/>
        <end position="271"/>
    </location>
</feature>
<evidence type="ECO:0000313" key="9">
    <source>
        <dbReference type="Proteomes" id="UP000049127"/>
    </source>
</evidence>
<evidence type="ECO:0000256" key="2">
    <source>
        <dbReference type="ARBA" id="ARBA00022679"/>
    </source>
</evidence>
<sequence length="329" mass="39212">MNNLKDIYFTKEYGLIYEKNNEGKLQQFFLESKKGKVIYNFLKRKIDIIDGLEVYDIVTPYGYGGPLFLEYRNEDLEDLIIEFKQKFEKYCKENNIVSEFIRFHPLIENHKNMDLYMEVVNVRETICLELDGYEHIWSNISSKCRNMIRKAQKNNVEIFISENKDDLYEFIEIYTNTMKKNNALDYYFFQKEFFENTYKLLEGNIKIFRAIYNGKCISSALIMAYGDYLHYHFSGSDINYGRVAANNLLLYEVAIWGFKNGFKYLHLGGGYSGDNDSLFKFKKSFAKNENKKFYIGKKIHIEKIYNELVDMRMKINGNVNKNYFPEYRG</sequence>